<keyword evidence="1" id="KW-0732">Signal</keyword>
<dbReference type="PANTHER" id="PTHR21253">
    <property type="entry name" value="F-BOX ONLY PROTEIN 11-RELATED"/>
    <property type="match status" value="1"/>
</dbReference>
<dbReference type="PANTHER" id="PTHR21253:SF0">
    <property type="entry name" value="F-BOX ONLY PROTEIN 11-RELATED"/>
    <property type="match status" value="1"/>
</dbReference>
<dbReference type="SMART" id="SM00718">
    <property type="entry name" value="DM4_12"/>
    <property type="match status" value="1"/>
</dbReference>
<dbReference type="Proteomes" id="UP000694904">
    <property type="component" value="Chromosome 2"/>
</dbReference>
<proteinExistence type="predicted"/>
<dbReference type="Pfam" id="PF07841">
    <property type="entry name" value="DM4_12"/>
    <property type="match status" value="1"/>
</dbReference>
<protein>
    <submittedName>
        <fullName evidence="3">Uncharacterized protein LOC108620439</fullName>
    </submittedName>
</protein>
<dbReference type="GeneID" id="108620439"/>
<dbReference type="RefSeq" id="XP_017872866.1">
    <property type="nucleotide sequence ID" value="XM_018017377.1"/>
</dbReference>
<dbReference type="InterPro" id="IPR006631">
    <property type="entry name" value="DM4_12"/>
</dbReference>
<evidence type="ECO:0000256" key="1">
    <source>
        <dbReference type="SAM" id="SignalP"/>
    </source>
</evidence>
<organism evidence="2 3">
    <name type="scientific">Drosophila arizonae</name>
    <name type="common">Fruit fly</name>
    <dbReference type="NCBI Taxonomy" id="7263"/>
    <lineage>
        <taxon>Eukaryota</taxon>
        <taxon>Metazoa</taxon>
        <taxon>Ecdysozoa</taxon>
        <taxon>Arthropoda</taxon>
        <taxon>Hexapoda</taxon>
        <taxon>Insecta</taxon>
        <taxon>Pterygota</taxon>
        <taxon>Neoptera</taxon>
        <taxon>Endopterygota</taxon>
        <taxon>Diptera</taxon>
        <taxon>Brachycera</taxon>
        <taxon>Muscomorpha</taxon>
        <taxon>Ephydroidea</taxon>
        <taxon>Drosophilidae</taxon>
        <taxon>Drosophila</taxon>
    </lineage>
</organism>
<accession>A0ABM1Q080</accession>
<reference evidence="2" key="1">
    <citation type="journal article" date="1997" name="Nucleic Acids Res.">
        <title>tRNAscan-SE: a program for improved detection of transfer RNA genes in genomic sequence.</title>
        <authorList>
            <person name="Lowe T.M."/>
            <person name="Eddy S.R."/>
        </authorList>
    </citation>
    <scope>NUCLEOTIDE SEQUENCE [LARGE SCALE GENOMIC DNA]</scope>
</reference>
<feature type="signal peptide" evidence="1">
    <location>
        <begin position="1"/>
        <end position="19"/>
    </location>
</feature>
<feature type="chain" id="PRO_5045237728" evidence="1">
    <location>
        <begin position="20"/>
        <end position="297"/>
    </location>
</feature>
<reference evidence="3" key="3">
    <citation type="submission" date="2025-08" db="UniProtKB">
        <authorList>
            <consortium name="RefSeq"/>
        </authorList>
    </citation>
    <scope>IDENTIFICATION</scope>
    <source>
        <tissue evidence="3">Whole organism</tissue>
    </source>
</reference>
<keyword evidence="2" id="KW-1185">Reference proteome</keyword>
<evidence type="ECO:0000313" key="2">
    <source>
        <dbReference type="Proteomes" id="UP000694904"/>
    </source>
</evidence>
<name>A0ABM1Q080_DROAR</name>
<sequence length="297" mass="35610">MSYMLVIRVVIIVGYVVEATIGNHTEWLGRPNGLLSRRARAVVFPKGSTVLITPAMTKIIVGGRPSGLQYSVEFDMYVDLPDTVDGWRPKILDHENHNKATGAKPMHRWDWNWNDYRRNGTRYRNVHRKPHLFYRGPYQPEHYANYMKSETHKEYFYKRPWQLTEEPWQRHQRGNLEQEVYKSWADVPRWKLNRDYRERREIFDQFETMGKYFRLDIRSCIKRSMCELRERFNEHHGSGLLMEDLLRIILTLPDDVAEDKYQHRENVLDCARFYAVSCPYRVLDFLTMNVSASRKTE</sequence>
<evidence type="ECO:0000313" key="3">
    <source>
        <dbReference type="RefSeq" id="XP_017872866.1"/>
    </source>
</evidence>
<reference evidence="2" key="2">
    <citation type="journal article" date="2016" name="G3 (Bethesda)">
        <title>Genome Evolution in Three Species of Cactophilic Drosophila.</title>
        <authorList>
            <person name="Sanchez-Flores A."/>
            <person name="Penazola F."/>
            <person name="Carpinteyro-Ponce J."/>
            <person name="Nazario-Yepiz N."/>
            <person name="Abreu-Goodger C."/>
            <person name="Machado C.A."/>
            <person name="Markow T.A."/>
        </authorList>
    </citation>
    <scope>NUCLEOTIDE SEQUENCE [LARGE SCALE GENOMIC DNA]</scope>
</reference>
<gene>
    <name evidence="3" type="primary">LOC108620439</name>
</gene>